<feature type="chain" id="PRO_5039427658" description="C4-dicarboxylate ABC transporter" evidence="2">
    <location>
        <begin position="22"/>
        <end position="354"/>
    </location>
</feature>
<organism evidence="3 4">
    <name type="scientific">Peribacillus asahii</name>
    <dbReference type="NCBI Taxonomy" id="228899"/>
    <lineage>
        <taxon>Bacteria</taxon>
        <taxon>Bacillati</taxon>
        <taxon>Bacillota</taxon>
        <taxon>Bacilli</taxon>
        <taxon>Bacillales</taxon>
        <taxon>Bacillaceae</taxon>
        <taxon>Peribacillus</taxon>
    </lineage>
</organism>
<evidence type="ECO:0000313" key="3">
    <source>
        <dbReference type="EMBL" id="RID88486.1"/>
    </source>
</evidence>
<proteinExistence type="predicted"/>
<sequence>MKKKKLLIFTSIMTTLSLLIAGCSSSTTNNSEKEEDKKVTLKLASYFADTSPIYTAVTEPWMERVTELTEGNVEFQYFPSEQLGKAQDLLKLTKDGVADISIYPANYFPDNMPYTHMLAGLPNLNETSNQGTLAYRDLVQESSILLEEDYLTNGVRPVLTHVSPPNEIWTTGVEIRVPKDLKGLKVKTAGGITSEMYQSIGAVPVTISHGETYEALDKGVIQAANYYSMAVKSSGAEEILSYGVFPHVGSVIHGLVINEKVWQGLSEDTQKAMIQAGEEIMESAGEIYKKETNKFNEDFVKNGGKIAELTEKEQEEWTKVTEEFNQSWLEKNKSDGHSYEEVLNVYKEKLEKYK</sequence>
<keyword evidence="4" id="KW-1185">Reference proteome</keyword>
<dbReference type="Pfam" id="PF03480">
    <property type="entry name" value="DctP"/>
    <property type="match status" value="1"/>
</dbReference>
<evidence type="ECO:0008006" key="5">
    <source>
        <dbReference type="Google" id="ProtNLM"/>
    </source>
</evidence>
<dbReference type="NCBIfam" id="NF037995">
    <property type="entry name" value="TRAP_S1"/>
    <property type="match status" value="1"/>
</dbReference>
<name>A0A398BM63_9BACI</name>
<keyword evidence="1 2" id="KW-0732">Signal</keyword>
<protein>
    <recommendedName>
        <fullName evidence="5">C4-dicarboxylate ABC transporter</fullName>
    </recommendedName>
</protein>
<dbReference type="PANTHER" id="PTHR33376">
    <property type="match status" value="1"/>
</dbReference>
<dbReference type="InterPro" id="IPR018389">
    <property type="entry name" value="DctP_fam"/>
</dbReference>
<evidence type="ECO:0000256" key="1">
    <source>
        <dbReference type="ARBA" id="ARBA00022729"/>
    </source>
</evidence>
<dbReference type="InterPro" id="IPR038404">
    <property type="entry name" value="TRAP_DctP_sf"/>
</dbReference>
<dbReference type="RefSeq" id="WP_119115828.1">
    <property type="nucleotide sequence ID" value="NZ_QWVS01000005.1"/>
</dbReference>
<comment type="caution">
    <text evidence="3">The sequence shown here is derived from an EMBL/GenBank/DDBJ whole genome shotgun (WGS) entry which is preliminary data.</text>
</comment>
<gene>
    <name evidence="3" type="ORF">D1953_03730</name>
</gene>
<dbReference type="GO" id="GO:0055085">
    <property type="term" value="P:transmembrane transport"/>
    <property type="evidence" value="ECO:0007669"/>
    <property type="project" value="InterPro"/>
</dbReference>
<dbReference type="PANTHER" id="PTHR33376:SF15">
    <property type="entry name" value="BLL6794 PROTEIN"/>
    <property type="match status" value="1"/>
</dbReference>
<reference evidence="3 4" key="1">
    <citation type="submission" date="2018-08" db="EMBL/GenBank/DDBJ databases">
        <title>Bacillus jemisoniae sp. nov., Bacillus chryseoplanitiae sp. nov., Bacillus resnikiae sp. nov., and Bacillus frankliniae sp. nov., isolated from Viking spacecraft and associated surfaces.</title>
        <authorList>
            <person name="Seuylemezian A."/>
            <person name="Vaishampayan P."/>
        </authorList>
    </citation>
    <scope>NUCLEOTIDE SEQUENCE [LARGE SCALE GENOMIC DNA]</scope>
    <source>
        <strain evidence="3 4">MA001</strain>
    </source>
</reference>
<dbReference type="Proteomes" id="UP000266016">
    <property type="component" value="Unassembled WGS sequence"/>
</dbReference>
<accession>A0A398BM63</accession>
<feature type="signal peptide" evidence="2">
    <location>
        <begin position="1"/>
        <end position="21"/>
    </location>
</feature>
<dbReference type="PROSITE" id="PS51257">
    <property type="entry name" value="PROKAR_LIPOPROTEIN"/>
    <property type="match status" value="1"/>
</dbReference>
<dbReference type="AlphaFoldDB" id="A0A398BM63"/>
<dbReference type="Gene3D" id="3.40.190.170">
    <property type="entry name" value="Bacterial extracellular solute-binding protein, family 7"/>
    <property type="match status" value="1"/>
</dbReference>
<evidence type="ECO:0000313" key="4">
    <source>
        <dbReference type="Proteomes" id="UP000266016"/>
    </source>
</evidence>
<dbReference type="EMBL" id="QWVS01000005">
    <property type="protein sequence ID" value="RID88486.1"/>
    <property type="molecule type" value="Genomic_DNA"/>
</dbReference>
<evidence type="ECO:0000256" key="2">
    <source>
        <dbReference type="SAM" id="SignalP"/>
    </source>
</evidence>